<protein>
    <submittedName>
        <fullName evidence="3">Uncharacterized protein</fullName>
    </submittedName>
</protein>
<dbReference type="AlphaFoldDB" id="A0ABD3QZC3"/>
<keyword evidence="4" id="KW-1185">Reference proteome</keyword>
<dbReference type="Proteomes" id="UP001516023">
    <property type="component" value="Unassembled WGS sequence"/>
</dbReference>
<feature type="compositionally biased region" description="Low complexity" evidence="1">
    <location>
        <begin position="40"/>
        <end position="51"/>
    </location>
</feature>
<organism evidence="3 4">
    <name type="scientific">Cyclotella cryptica</name>
    <dbReference type="NCBI Taxonomy" id="29204"/>
    <lineage>
        <taxon>Eukaryota</taxon>
        <taxon>Sar</taxon>
        <taxon>Stramenopiles</taxon>
        <taxon>Ochrophyta</taxon>
        <taxon>Bacillariophyta</taxon>
        <taxon>Coscinodiscophyceae</taxon>
        <taxon>Thalassiosirophycidae</taxon>
        <taxon>Stephanodiscales</taxon>
        <taxon>Stephanodiscaceae</taxon>
        <taxon>Cyclotella</taxon>
    </lineage>
</organism>
<keyword evidence="2" id="KW-0812">Transmembrane</keyword>
<feature type="transmembrane region" description="Helical" evidence="2">
    <location>
        <begin position="85"/>
        <end position="106"/>
    </location>
</feature>
<keyword evidence="2" id="KW-0472">Membrane</keyword>
<keyword evidence="2" id="KW-1133">Transmembrane helix</keyword>
<accession>A0ABD3QZC3</accession>
<reference evidence="3 4" key="1">
    <citation type="journal article" date="2020" name="G3 (Bethesda)">
        <title>Improved Reference Genome for Cyclotella cryptica CCMP332, a Model for Cell Wall Morphogenesis, Salinity Adaptation, and Lipid Production in Diatoms (Bacillariophyta).</title>
        <authorList>
            <person name="Roberts W.R."/>
            <person name="Downey K.M."/>
            <person name="Ruck E.C."/>
            <person name="Traller J.C."/>
            <person name="Alverson A.J."/>
        </authorList>
    </citation>
    <scope>NUCLEOTIDE SEQUENCE [LARGE SCALE GENOMIC DNA]</scope>
    <source>
        <strain evidence="3 4">CCMP332</strain>
    </source>
</reference>
<gene>
    <name evidence="3" type="ORF">HJC23_005936</name>
</gene>
<dbReference type="EMBL" id="JABMIG020000002">
    <property type="protein sequence ID" value="KAL3805692.1"/>
    <property type="molecule type" value="Genomic_DNA"/>
</dbReference>
<name>A0ABD3QZC3_9STRA</name>
<sequence>MDDDEGQGGGGNGNSNSKNSLTHRSSRYGASSPSLDKDMASNSASNASMMKKLPHKRTKQQRNTNNPPPIRYVLPCFPIRSTKSAILALIAACALFVSIMTSFLAYQSLNTLSSNRGFYSPSSGMILPSSKEWGAGRESRRKKRESAHRIENGESNVVKKSRRVREVKQEVVIPVTSQVYGAHLTSFYTKLVEEGDKYSLSFDEPDRLGQDMSVYANVGCSVFNKLYNTNAKSNHTASNEQESEDRIRRFWSSHLASVLEASRHADDLSFAHKNWTLTLLKSLSPYTLVDSLSSGKSTTTKDFEHILGIIVRRLLGLMHAKEGAAEASFVGTKTSMPPPLRIAVFGGPTVAGQGCQRGRGISRGQSSMSANPAFCAFPYRLEQFLNRMLLPPLALKHILDNGIGSNTNIRVVEVINLGEEGTYSDYSEAIARNRMYPPEMSPDLIIHAYSIDDYGTGLSEIEPFYAAVHNSFKSELKDGCIKEDQKPPPIILRALLESDEATGAQSADYIMTSILGEAVDDVEEGEAQLPTGESGGVMNTGGAFGMAGHVATSWALAFDLAHAALKICKSKAVTISELDQRPAIHKRAISQDETSFPSFQCDNGINPPCIFSILSGPKGNVARPSFLLQSITPFVVENTGWSPSSDMTAGFSRKTGIVANARGATMTLLFRNITRPVRRFDVLTLRSTSQIWKDGAAQFVLVTGGDFSHGEEVAQASAESSKETSFEISAELIADGEEDTHVTYHFGVDLLEGGNAAEVGTDVLLRIILTKGDKFKILGLMLCE</sequence>
<proteinExistence type="predicted"/>
<evidence type="ECO:0000313" key="4">
    <source>
        <dbReference type="Proteomes" id="UP001516023"/>
    </source>
</evidence>
<feature type="region of interest" description="Disordered" evidence="1">
    <location>
        <begin position="1"/>
        <end position="70"/>
    </location>
</feature>
<comment type="caution">
    <text evidence="3">The sequence shown here is derived from an EMBL/GenBank/DDBJ whole genome shotgun (WGS) entry which is preliminary data.</text>
</comment>
<evidence type="ECO:0000256" key="2">
    <source>
        <dbReference type="SAM" id="Phobius"/>
    </source>
</evidence>
<evidence type="ECO:0000313" key="3">
    <source>
        <dbReference type="EMBL" id="KAL3805692.1"/>
    </source>
</evidence>
<evidence type="ECO:0000256" key="1">
    <source>
        <dbReference type="SAM" id="MobiDB-lite"/>
    </source>
</evidence>